<dbReference type="Proteomes" id="UP000198339">
    <property type="component" value="Unassembled WGS sequence"/>
</dbReference>
<evidence type="ECO:0000313" key="3">
    <source>
        <dbReference type="Proteomes" id="UP000198339"/>
    </source>
</evidence>
<protein>
    <submittedName>
        <fullName evidence="2">Uncharacterized protein</fullName>
    </submittedName>
</protein>
<name>A0A239JHE0_9SPHN</name>
<feature type="region of interest" description="Disordered" evidence="1">
    <location>
        <begin position="1"/>
        <end position="21"/>
    </location>
</feature>
<evidence type="ECO:0000256" key="1">
    <source>
        <dbReference type="SAM" id="MobiDB-lite"/>
    </source>
</evidence>
<feature type="compositionally biased region" description="Polar residues" evidence="1">
    <location>
        <begin position="1"/>
        <end position="12"/>
    </location>
</feature>
<sequence>MNSHTDAASTKPLSFRRGIGVGPRNLVQGRWAPPPTPPLKGRGLMLATILLLAACGGGHDEKQETAPENTSIPGEPASAVPAEGAPADADLSYTPDASAKPPAKPDAGIGTGDKAIPAAIQGRWALKEEDCTARPGTDLTALVIDAKTLRFFESAGDLAHVRERGANRIVADYKFGGEGETWDRLMLLGLADGGKTLVRRDYGEGAAAEPLRYRRCVA</sequence>
<keyword evidence="3" id="KW-1185">Reference proteome</keyword>
<gene>
    <name evidence="2" type="ORF">SAMN06295955_11083</name>
</gene>
<dbReference type="AlphaFoldDB" id="A0A239JHE0"/>
<evidence type="ECO:0000313" key="2">
    <source>
        <dbReference type="EMBL" id="SNT05245.1"/>
    </source>
</evidence>
<feature type="compositionally biased region" description="Low complexity" evidence="1">
    <location>
        <begin position="95"/>
        <end position="107"/>
    </location>
</feature>
<reference evidence="2 3" key="1">
    <citation type="submission" date="2017-06" db="EMBL/GenBank/DDBJ databases">
        <authorList>
            <person name="Kim H.J."/>
            <person name="Triplett B.A."/>
        </authorList>
    </citation>
    <scope>NUCLEOTIDE SEQUENCE [LARGE SCALE GENOMIC DNA]</scope>
    <source>
        <strain evidence="2 3">DS15</strain>
    </source>
</reference>
<organism evidence="2 3">
    <name type="scientific">Sphingopyxis indica</name>
    <dbReference type="NCBI Taxonomy" id="436663"/>
    <lineage>
        <taxon>Bacteria</taxon>
        <taxon>Pseudomonadati</taxon>
        <taxon>Pseudomonadota</taxon>
        <taxon>Alphaproteobacteria</taxon>
        <taxon>Sphingomonadales</taxon>
        <taxon>Sphingomonadaceae</taxon>
        <taxon>Sphingopyxis</taxon>
    </lineage>
</organism>
<proteinExistence type="predicted"/>
<dbReference type="EMBL" id="FZPA01000010">
    <property type="protein sequence ID" value="SNT05245.1"/>
    <property type="molecule type" value="Genomic_DNA"/>
</dbReference>
<accession>A0A239JHE0</accession>
<feature type="region of interest" description="Disordered" evidence="1">
    <location>
        <begin position="59"/>
        <end position="112"/>
    </location>
</feature>